<dbReference type="KEGG" id="salj:SMD11_1875"/>
<proteinExistence type="predicted"/>
<gene>
    <name evidence="1" type="ORF">SMD11_1875</name>
</gene>
<evidence type="ECO:0000313" key="1">
    <source>
        <dbReference type="EMBL" id="ARZ67532.1"/>
    </source>
</evidence>
<sequence>MSEIRWQEPLCGGNGGNSCIQIGRMPDGTPILRETARPQELVVTTREGLRNLVEAAKRGELDHLL</sequence>
<organism evidence="1 2">
    <name type="scientific">Streptomyces albireticuli</name>
    <dbReference type="NCBI Taxonomy" id="1940"/>
    <lineage>
        <taxon>Bacteria</taxon>
        <taxon>Bacillati</taxon>
        <taxon>Actinomycetota</taxon>
        <taxon>Actinomycetes</taxon>
        <taxon>Kitasatosporales</taxon>
        <taxon>Streptomycetaceae</taxon>
        <taxon>Streptomyces</taxon>
    </lineage>
</organism>
<evidence type="ECO:0008006" key="3">
    <source>
        <dbReference type="Google" id="ProtNLM"/>
    </source>
</evidence>
<name>A0A1Z2KZR2_9ACTN</name>
<evidence type="ECO:0000313" key="2">
    <source>
        <dbReference type="Proteomes" id="UP000195755"/>
    </source>
</evidence>
<accession>A0A1Z2KZR2</accession>
<dbReference type="Proteomes" id="UP000195755">
    <property type="component" value="Chromosome"/>
</dbReference>
<dbReference type="OrthoDB" id="4247050at2"/>
<dbReference type="RefSeq" id="WP_087925974.1">
    <property type="nucleotide sequence ID" value="NZ_CP021744.1"/>
</dbReference>
<reference evidence="1 2" key="1">
    <citation type="submission" date="2017-06" db="EMBL/GenBank/DDBJ databases">
        <title>Streptomyces albireticuli Genome sequencing and assembly.</title>
        <authorList>
            <person name="Wang Y."/>
            <person name="Du B."/>
            <person name="Ding Y."/>
            <person name="Liu H."/>
            <person name="Hou Q."/>
            <person name="Liu K."/>
            <person name="Yao L."/>
            <person name="Wang C."/>
        </authorList>
    </citation>
    <scope>NUCLEOTIDE SEQUENCE [LARGE SCALE GENOMIC DNA]</scope>
    <source>
        <strain evidence="1 2">MDJK11</strain>
    </source>
</reference>
<dbReference type="EMBL" id="CP021744">
    <property type="protein sequence ID" value="ARZ67532.1"/>
    <property type="molecule type" value="Genomic_DNA"/>
</dbReference>
<protein>
    <recommendedName>
        <fullName evidence="3">DUF397 domain-containing protein</fullName>
    </recommendedName>
</protein>
<dbReference type="AlphaFoldDB" id="A0A1Z2KZR2"/>